<evidence type="ECO:0000313" key="1">
    <source>
        <dbReference type="EMBL" id="QHE63424.1"/>
    </source>
</evidence>
<dbReference type="KEGG" id="bvq:FHE72_22330"/>
<gene>
    <name evidence="1" type="ORF">FHE72_22330</name>
</gene>
<reference evidence="1 2" key="1">
    <citation type="submission" date="2019-06" db="EMBL/GenBank/DDBJ databases">
        <title>An operon consisting of a P-type ATPase gene and a transcriptional regular gene given the different cadmium resistance in Bacillus vietamensis 151-6 and Bacillus marisflavi 151-25.</title>
        <authorList>
            <person name="Yu X."/>
        </authorList>
    </citation>
    <scope>NUCLEOTIDE SEQUENCE [LARGE SCALE GENOMIC DNA]</scope>
    <source>
        <strain evidence="1 2">151-6</strain>
    </source>
</reference>
<dbReference type="RefSeq" id="WP_156030193.1">
    <property type="nucleotide sequence ID" value="NZ_CCDN010000007.1"/>
</dbReference>
<organism evidence="1 2">
    <name type="scientific">Rossellomorea vietnamensis</name>
    <dbReference type="NCBI Taxonomy" id="218284"/>
    <lineage>
        <taxon>Bacteria</taxon>
        <taxon>Bacillati</taxon>
        <taxon>Bacillota</taxon>
        <taxon>Bacilli</taxon>
        <taxon>Bacillales</taxon>
        <taxon>Bacillaceae</taxon>
        <taxon>Rossellomorea</taxon>
    </lineage>
</organism>
<proteinExistence type="predicted"/>
<sequence>MFLIIYFVLLGSIFHLLFIKPAISKVDKHPLFEHLDASPSSIIKEAKSHAR</sequence>
<protein>
    <submittedName>
        <fullName evidence="1">Uncharacterized protein</fullName>
    </submittedName>
</protein>
<evidence type="ECO:0000313" key="2">
    <source>
        <dbReference type="Proteomes" id="UP000465062"/>
    </source>
</evidence>
<dbReference type="Proteomes" id="UP000465062">
    <property type="component" value="Chromosome"/>
</dbReference>
<dbReference type="AlphaFoldDB" id="A0A6I6UK93"/>
<accession>A0A6I6UK93</accession>
<dbReference type="EMBL" id="CP047394">
    <property type="protein sequence ID" value="QHE63424.1"/>
    <property type="molecule type" value="Genomic_DNA"/>
</dbReference>
<dbReference type="GeneID" id="77239249"/>
<name>A0A6I6UK93_9BACI</name>